<dbReference type="Pfam" id="PF00512">
    <property type="entry name" value="HisKA"/>
    <property type="match status" value="1"/>
</dbReference>
<sequence>MSETLNALYILEKLPIPLVVFKLLDRETRDFEFVYANQANQKASRVDIKEFIGTRLIDSFPGIYELGLPELYLQCIEKQEAVDVGEIEFGDEKVNYIKRSYRIKAFPLTDNELVILYEDVTSLKKAENELRKKNEILEEKNKSLEEFAYITSHDLQEPLGTIASFVEMLLLGYKDLLDDQGEQILDYIGTSTLRVKGMVHNILQYSRLGSEKEMVTVDCNVVLSEIRSDLKKLLDDKKVDLKVDELPSIVGAESEIRMLFQNLITNAIKYQSKDNVPEVGISVKEEVDRQVFSVRDNGIGIAEENQKKIFRMFQRLHLEKEYEGVGIGLANCQKIVDGHKGEIWVESELGKGSTFYFSIPK</sequence>
<gene>
    <name evidence="14" type="ORF">HHU12_04975</name>
</gene>
<dbReference type="SMART" id="SM00387">
    <property type="entry name" value="HATPase_c"/>
    <property type="match status" value="1"/>
</dbReference>
<dbReference type="GO" id="GO:0005886">
    <property type="term" value="C:plasma membrane"/>
    <property type="evidence" value="ECO:0007669"/>
    <property type="project" value="UniProtKB-SubCell"/>
</dbReference>
<dbReference type="InterPro" id="IPR003594">
    <property type="entry name" value="HATPase_dom"/>
</dbReference>
<dbReference type="PANTHER" id="PTHR43304:SF1">
    <property type="entry name" value="PAC DOMAIN-CONTAINING PROTEIN"/>
    <property type="match status" value="1"/>
</dbReference>
<dbReference type="InterPro" id="IPR036097">
    <property type="entry name" value="HisK_dim/P_sf"/>
</dbReference>
<dbReference type="InterPro" id="IPR035965">
    <property type="entry name" value="PAS-like_dom_sf"/>
</dbReference>
<evidence type="ECO:0000256" key="6">
    <source>
        <dbReference type="ARBA" id="ARBA00022679"/>
    </source>
</evidence>
<dbReference type="AlphaFoldDB" id="A0A7X9RTH2"/>
<evidence type="ECO:0000313" key="14">
    <source>
        <dbReference type="EMBL" id="NME67309.1"/>
    </source>
</evidence>
<dbReference type="InterPro" id="IPR036890">
    <property type="entry name" value="HATPase_C_sf"/>
</dbReference>
<feature type="domain" description="Histidine kinase" evidence="13">
    <location>
        <begin position="150"/>
        <end position="361"/>
    </location>
</feature>
<dbReference type="InterPro" id="IPR005467">
    <property type="entry name" value="His_kinase_dom"/>
</dbReference>
<dbReference type="InterPro" id="IPR004358">
    <property type="entry name" value="Sig_transdc_His_kin-like_C"/>
</dbReference>
<evidence type="ECO:0000256" key="2">
    <source>
        <dbReference type="ARBA" id="ARBA00004236"/>
    </source>
</evidence>
<dbReference type="CDD" id="cd00082">
    <property type="entry name" value="HisKA"/>
    <property type="match status" value="1"/>
</dbReference>
<dbReference type="Gene3D" id="1.10.287.130">
    <property type="match status" value="1"/>
</dbReference>
<organism evidence="14 15">
    <name type="scientific">Flammeovirga aprica JL-4</name>
    <dbReference type="NCBI Taxonomy" id="694437"/>
    <lineage>
        <taxon>Bacteria</taxon>
        <taxon>Pseudomonadati</taxon>
        <taxon>Bacteroidota</taxon>
        <taxon>Cytophagia</taxon>
        <taxon>Cytophagales</taxon>
        <taxon>Flammeovirgaceae</taxon>
        <taxon>Flammeovirga</taxon>
    </lineage>
</organism>
<evidence type="ECO:0000256" key="11">
    <source>
        <dbReference type="ARBA" id="ARBA00023136"/>
    </source>
</evidence>
<dbReference type="GO" id="GO:0005524">
    <property type="term" value="F:ATP binding"/>
    <property type="evidence" value="ECO:0007669"/>
    <property type="project" value="UniProtKB-KW"/>
</dbReference>
<evidence type="ECO:0000256" key="1">
    <source>
        <dbReference type="ARBA" id="ARBA00000085"/>
    </source>
</evidence>
<evidence type="ECO:0000256" key="8">
    <source>
        <dbReference type="ARBA" id="ARBA00022777"/>
    </source>
</evidence>
<reference evidence="14 15" key="1">
    <citation type="submission" date="2020-04" db="EMBL/GenBank/DDBJ databases">
        <title>Flammeovirga sp. SR4, a novel species isolated from seawater.</title>
        <authorList>
            <person name="Wang X."/>
        </authorList>
    </citation>
    <scope>NUCLEOTIDE SEQUENCE [LARGE SCALE GENOMIC DNA]</scope>
    <source>
        <strain evidence="14 15">ATCC 23126</strain>
    </source>
</reference>
<name>A0A7X9RTH2_9BACT</name>
<feature type="coiled-coil region" evidence="12">
    <location>
        <begin position="120"/>
        <end position="147"/>
    </location>
</feature>
<keyword evidence="10" id="KW-0902">Two-component regulatory system</keyword>
<comment type="caution">
    <text evidence="14">The sequence shown here is derived from an EMBL/GenBank/DDBJ whole genome shotgun (WGS) entry which is preliminary data.</text>
</comment>
<keyword evidence="6" id="KW-0808">Transferase</keyword>
<dbReference type="InterPro" id="IPR003661">
    <property type="entry name" value="HisK_dim/P_dom"/>
</dbReference>
<keyword evidence="12" id="KW-0175">Coiled coil</keyword>
<dbReference type="EMBL" id="JABANE010000009">
    <property type="protein sequence ID" value="NME67309.1"/>
    <property type="molecule type" value="Genomic_DNA"/>
</dbReference>
<keyword evidence="4" id="KW-1003">Cell membrane</keyword>
<proteinExistence type="predicted"/>
<dbReference type="InterPro" id="IPR052162">
    <property type="entry name" value="Sensor_kinase/Photoreceptor"/>
</dbReference>
<evidence type="ECO:0000256" key="9">
    <source>
        <dbReference type="ARBA" id="ARBA00022840"/>
    </source>
</evidence>
<keyword evidence="9" id="KW-0067">ATP-binding</keyword>
<evidence type="ECO:0000256" key="10">
    <source>
        <dbReference type="ARBA" id="ARBA00023012"/>
    </source>
</evidence>
<dbReference type="SUPFAM" id="SSF55785">
    <property type="entry name" value="PYP-like sensor domain (PAS domain)"/>
    <property type="match status" value="1"/>
</dbReference>
<accession>A0A7X9RTH2</accession>
<comment type="catalytic activity">
    <reaction evidence="1">
        <text>ATP + protein L-histidine = ADP + protein N-phospho-L-histidine.</text>
        <dbReference type="EC" id="2.7.13.3"/>
    </reaction>
</comment>
<evidence type="ECO:0000256" key="12">
    <source>
        <dbReference type="SAM" id="Coils"/>
    </source>
</evidence>
<protein>
    <recommendedName>
        <fullName evidence="3">histidine kinase</fullName>
        <ecNumber evidence="3">2.7.13.3</ecNumber>
    </recommendedName>
</protein>
<evidence type="ECO:0000256" key="4">
    <source>
        <dbReference type="ARBA" id="ARBA00022475"/>
    </source>
</evidence>
<keyword evidence="11" id="KW-0472">Membrane</keyword>
<dbReference type="SMART" id="SM00388">
    <property type="entry name" value="HisKA"/>
    <property type="match status" value="1"/>
</dbReference>
<dbReference type="EC" id="2.7.13.3" evidence="3"/>
<dbReference type="SUPFAM" id="SSF55874">
    <property type="entry name" value="ATPase domain of HSP90 chaperone/DNA topoisomerase II/histidine kinase"/>
    <property type="match status" value="1"/>
</dbReference>
<keyword evidence="8" id="KW-0418">Kinase</keyword>
<keyword evidence="5" id="KW-0597">Phosphoprotein</keyword>
<dbReference type="Pfam" id="PF02518">
    <property type="entry name" value="HATPase_c"/>
    <property type="match status" value="1"/>
</dbReference>
<dbReference type="PANTHER" id="PTHR43304">
    <property type="entry name" value="PHYTOCHROME-LIKE PROTEIN CPH1"/>
    <property type="match status" value="1"/>
</dbReference>
<dbReference type="Gene3D" id="3.30.565.10">
    <property type="entry name" value="Histidine kinase-like ATPase, C-terminal domain"/>
    <property type="match status" value="1"/>
</dbReference>
<evidence type="ECO:0000256" key="3">
    <source>
        <dbReference type="ARBA" id="ARBA00012438"/>
    </source>
</evidence>
<keyword evidence="15" id="KW-1185">Reference proteome</keyword>
<dbReference type="Proteomes" id="UP000576082">
    <property type="component" value="Unassembled WGS sequence"/>
</dbReference>
<dbReference type="PRINTS" id="PR00344">
    <property type="entry name" value="BCTRLSENSOR"/>
</dbReference>
<comment type="subcellular location">
    <subcellularLocation>
        <location evidence="2">Cell membrane</location>
    </subcellularLocation>
</comment>
<evidence type="ECO:0000313" key="15">
    <source>
        <dbReference type="Proteomes" id="UP000576082"/>
    </source>
</evidence>
<dbReference type="Gene3D" id="3.30.450.20">
    <property type="entry name" value="PAS domain"/>
    <property type="match status" value="1"/>
</dbReference>
<evidence type="ECO:0000259" key="13">
    <source>
        <dbReference type="PROSITE" id="PS50109"/>
    </source>
</evidence>
<evidence type="ECO:0000256" key="7">
    <source>
        <dbReference type="ARBA" id="ARBA00022741"/>
    </source>
</evidence>
<dbReference type="RefSeq" id="WP_169655556.1">
    <property type="nucleotide sequence ID" value="NZ_JABANE010000009.1"/>
</dbReference>
<dbReference type="SUPFAM" id="SSF47384">
    <property type="entry name" value="Homodimeric domain of signal transducing histidine kinase"/>
    <property type="match status" value="1"/>
</dbReference>
<evidence type="ECO:0000256" key="5">
    <source>
        <dbReference type="ARBA" id="ARBA00022553"/>
    </source>
</evidence>
<keyword evidence="7" id="KW-0547">Nucleotide-binding</keyword>
<dbReference type="GO" id="GO:0000155">
    <property type="term" value="F:phosphorelay sensor kinase activity"/>
    <property type="evidence" value="ECO:0007669"/>
    <property type="project" value="InterPro"/>
</dbReference>
<dbReference type="FunFam" id="3.30.565.10:FF:000023">
    <property type="entry name" value="PAS domain-containing sensor histidine kinase"/>
    <property type="match status" value="1"/>
</dbReference>
<dbReference type="PROSITE" id="PS50109">
    <property type="entry name" value="HIS_KIN"/>
    <property type="match status" value="1"/>
</dbReference>